<dbReference type="PANTHER" id="PTHR10744:SF1">
    <property type="entry name" value="SMALL RIBOSOMAL SUBUNIT PROTEIN US17M"/>
    <property type="match status" value="1"/>
</dbReference>
<organism evidence="8 9">
    <name type="scientific">Candidatus Photodesmus blepharonis</name>
    <dbReference type="NCBI Taxonomy" id="1179155"/>
    <lineage>
        <taxon>Bacteria</taxon>
        <taxon>Pseudomonadati</taxon>
        <taxon>Pseudomonadota</taxon>
        <taxon>Gammaproteobacteria</taxon>
        <taxon>Vibrionales</taxon>
        <taxon>Vibrionaceae</taxon>
        <taxon>Candidatus Photodesmus</taxon>
    </lineage>
</organism>
<keyword evidence="5 6" id="KW-0687">Ribonucleoprotein</keyword>
<comment type="caution">
    <text evidence="8">The sequence shown here is derived from an EMBL/GenBank/DDBJ whole genome shotgun (WGS) entry which is preliminary data.</text>
</comment>
<evidence type="ECO:0000256" key="3">
    <source>
        <dbReference type="ARBA" id="ARBA00022884"/>
    </source>
</evidence>
<sequence>MISEQKRTQQGRVVSNRMDKSVVVSIERMVKHPIYGKFVRRTTKVKVHDEKNECALGDKIEITECRPLSRTKSWRLVKILEEAKV</sequence>
<dbReference type="HAMAP" id="MF_01345_B">
    <property type="entry name" value="Ribosomal_uS17_B"/>
    <property type="match status" value="1"/>
</dbReference>
<dbReference type="NCBIfam" id="TIGR03635">
    <property type="entry name" value="uS17_bact"/>
    <property type="match status" value="1"/>
</dbReference>
<evidence type="ECO:0000256" key="6">
    <source>
        <dbReference type="HAMAP-Rule" id="MF_01345"/>
    </source>
</evidence>
<keyword evidence="9" id="KW-1185">Reference proteome</keyword>
<dbReference type="InterPro" id="IPR012340">
    <property type="entry name" value="NA-bd_OB-fold"/>
</dbReference>
<dbReference type="Proteomes" id="UP000053784">
    <property type="component" value="Unassembled WGS sequence"/>
</dbReference>
<keyword evidence="3 6" id="KW-0694">RNA-binding</keyword>
<evidence type="ECO:0000256" key="4">
    <source>
        <dbReference type="ARBA" id="ARBA00022980"/>
    </source>
</evidence>
<dbReference type="GO" id="GO:0003735">
    <property type="term" value="F:structural constituent of ribosome"/>
    <property type="evidence" value="ECO:0007669"/>
    <property type="project" value="UniProtKB-UniRule"/>
</dbReference>
<dbReference type="AlphaFoldDB" id="A0A084CM67"/>
<accession>A0A084CM67</accession>
<evidence type="ECO:0000313" key="9">
    <source>
        <dbReference type="Proteomes" id="UP000053784"/>
    </source>
</evidence>
<reference evidence="8 9" key="1">
    <citation type="submission" date="2014-03" db="EMBL/GenBank/DDBJ databases">
        <title>Selection and divergence in the genomes of co-occurring obligate luminous symbionts with specific hosts.</title>
        <authorList>
            <person name="Hendry T.A."/>
            <person name="de Wet J.R."/>
            <person name="Dunlap P.V."/>
        </authorList>
    </citation>
    <scope>NUCLEOTIDE SEQUENCE [LARGE SCALE GENOMIC DNA]</scope>
    <source>
        <strain evidence="8 9">Ppalp.1</strain>
    </source>
</reference>
<dbReference type="PROSITE" id="PS00056">
    <property type="entry name" value="RIBOSOMAL_S17"/>
    <property type="match status" value="1"/>
</dbReference>
<evidence type="ECO:0000256" key="2">
    <source>
        <dbReference type="ARBA" id="ARBA00022730"/>
    </source>
</evidence>
<comment type="function">
    <text evidence="6">One of the primary rRNA binding proteins, it binds specifically to the 5'-end of 16S ribosomal RNA.</text>
</comment>
<dbReference type="NCBIfam" id="NF004123">
    <property type="entry name" value="PRK05610.1"/>
    <property type="match status" value="1"/>
</dbReference>
<dbReference type="InterPro" id="IPR019979">
    <property type="entry name" value="Ribosomal_uS17_CS"/>
</dbReference>
<dbReference type="InterPro" id="IPR000266">
    <property type="entry name" value="Ribosomal_uS17"/>
</dbReference>
<dbReference type="eggNOG" id="COG0186">
    <property type="taxonomic scope" value="Bacteria"/>
</dbReference>
<evidence type="ECO:0000256" key="5">
    <source>
        <dbReference type="ARBA" id="ARBA00023274"/>
    </source>
</evidence>
<dbReference type="PANTHER" id="PTHR10744">
    <property type="entry name" value="40S RIBOSOMAL PROTEIN S11 FAMILY MEMBER"/>
    <property type="match status" value="1"/>
</dbReference>
<dbReference type="PRINTS" id="PR00973">
    <property type="entry name" value="RIBOSOMALS17"/>
</dbReference>
<evidence type="ECO:0000313" key="8">
    <source>
        <dbReference type="EMBL" id="KEY90896.1"/>
    </source>
</evidence>
<dbReference type="GO" id="GO:0022627">
    <property type="term" value="C:cytosolic small ribosomal subunit"/>
    <property type="evidence" value="ECO:0007669"/>
    <property type="project" value="UniProtKB-UniRule"/>
</dbReference>
<gene>
    <name evidence="6 8" type="primary">rpsQ</name>
    <name evidence="8" type="ORF">CF67_09074</name>
</gene>
<proteinExistence type="inferred from homology"/>
<keyword evidence="4 6" id="KW-0689">Ribosomal protein</keyword>
<dbReference type="CDD" id="cd00364">
    <property type="entry name" value="Ribosomal_uS17"/>
    <property type="match status" value="1"/>
</dbReference>
<dbReference type="InterPro" id="IPR019984">
    <property type="entry name" value="Ribosomal_uS17_bact/chlr"/>
</dbReference>
<dbReference type="SUPFAM" id="SSF50249">
    <property type="entry name" value="Nucleic acid-binding proteins"/>
    <property type="match status" value="1"/>
</dbReference>
<dbReference type="Pfam" id="PF00366">
    <property type="entry name" value="Ribosomal_S17"/>
    <property type="match status" value="1"/>
</dbReference>
<name>A0A084CM67_9GAMM</name>
<dbReference type="Gene3D" id="2.40.50.140">
    <property type="entry name" value="Nucleic acid-binding proteins"/>
    <property type="match status" value="1"/>
</dbReference>
<dbReference type="EMBL" id="JGVK01000033">
    <property type="protein sequence ID" value="KEY90896.1"/>
    <property type="molecule type" value="Genomic_DNA"/>
</dbReference>
<dbReference type="STRING" id="1179155.CF67_09074"/>
<comment type="subunit">
    <text evidence="6">Part of the 30S ribosomal subunit.</text>
</comment>
<keyword evidence="2 6" id="KW-0699">rRNA-binding</keyword>
<dbReference type="GO" id="GO:0019843">
    <property type="term" value="F:rRNA binding"/>
    <property type="evidence" value="ECO:0007669"/>
    <property type="project" value="UniProtKB-UniRule"/>
</dbReference>
<protein>
    <recommendedName>
        <fullName evidence="6">Small ribosomal subunit protein uS17</fullName>
    </recommendedName>
</protein>
<comment type="similarity">
    <text evidence="1 6 7">Belongs to the universal ribosomal protein uS17 family.</text>
</comment>
<evidence type="ECO:0000256" key="1">
    <source>
        <dbReference type="ARBA" id="ARBA00010254"/>
    </source>
</evidence>
<evidence type="ECO:0000256" key="7">
    <source>
        <dbReference type="RuleBase" id="RU003872"/>
    </source>
</evidence>
<dbReference type="GO" id="GO:0006412">
    <property type="term" value="P:translation"/>
    <property type="evidence" value="ECO:0007669"/>
    <property type="project" value="UniProtKB-UniRule"/>
</dbReference>